<dbReference type="PRINTS" id="PR01210">
    <property type="entry name" value="GGTRANSPTASE"/>
</dbReference>
<organism evidence="2 3">
    <name type="scientific">Algoriphagus namhaensis</name>
    <dbReference type="NCBI Taxonomy" id="915353"/>
    <lineage>
        <taxon>Bacteria</taxon>
        <taxon>Pseudomonadati</taxon>
        <taxon>Bacteroidota</taxon>
        <taxon>Cytophagia</taxon>
        <taxon>Cytophagales</taxon>
        <taxon>Cyclobacteriaceae</taxon>
        <taxon>Algoriphagus</taxon>
    </lineage>
</organism>
<feature type="signal peptide" evidence="1">
    <location>
        <begin position="1"/>
        <end position="18"/>
    </location>
</feature>
<keyword evidence="3" id="KW-1185">Reference proteome</keyword>
<protein>
    <submittedName>
        <fullName evidence="2">Gamma-glutamyltransferase family protein</fullName>
    </submittedName>
</protein>
<sequence>MKKYLLFLLCITSSITFAQRLPNEAPGSKPTQKPVLHGKDWVAITGKPLAATAGAQLFYQGGNAVDAACAMLAATATMWDVLSWGGETQALIYHPTLKKVIAINAMGVAPTGATVEFFKSEGMDYPPAFGPLAATTPGTAGGLMTMLAEYGTKSLEEVLAPAMKLAQGYPIEAQTANAIEGGKERIKQWPYSKKVFLPHLGEEREGPQVGEIFIQNDLYQTLSKLVETERAALAAGKSRSEAIYAANDRFYRGDIAKEIVRGAREQGGLFTEEDLATWKAKIEEPLMVNYKGIEVYKLQEWTQGPALLQSLNILENFDLKSMGYNSTQYIHTLYQAMSMAFADRDFYYSDPAFDPVSPMKGLLSKEYAKARAAQINMEANDPNIGPGDPYPFQGGVNPFKDLLAKQRETVAVNLPGEPIQGPDDPYLLEFQSGTTSIQAADKDGWVVSITPSGGWVPAVIAGNTGVGMSQRMQSFVLDENLNPYNLVEPGKRPRVTLTPSLALKDGKPFLSFAVQGGDSQDQNLLQMFLNVVEFGMNVQEATEAANFNTYQMQSSFGDHAIKPGAMTLREDTSPWVRNELAKMGYLMDFWSKTSGPINGIWFDWENGTLWGGSSNYGDDYGIAW</sequence>
<gene>
    <name evidence="2" type="ORF">ACFOSV_12895</name>
</gene>
<dbReference type="InterPro" id="IPR052896">
    <property type="entry name" value="GGT-like_enzyme"/>
</dbReference>
<keyword evidence="1" id="KW-0732">Signal</keyword>
<dbReference type="Gene3D" id="1.10.246.130">
    <property type="match status" value="1"/>
</dbReference>
<dbReference type="EMBL" id="JBHRZS010000007">
    <property type="protein sequence ID" value="MFC3881084.1"/>
    <property type="molecule type" value="Genomic_DNA"/>
</dbReference>
<name>A0ABV8AWA1_9BACT</name>
<feature type="chain" id="PRO_5045180383" evidence="1">
    <location>
        <begin position="19"/>
        <end position="624"/>
    </location>
</feature>
<reference evidence="3" key="1">
    <citation type="journal article" date="2019" name="Int. J. Syst. Evol. Microbiol.">
        <title>The Global Catalogue of Microorganisms (GCM) 10K type strain sequencing project: providing services to taxonomists for standard genome sequencing and annotation.</title>
        <authorList>
            <consortium name="The Broad Institute Genomics Platform"/>
            <consortium name="The Broad Institute Genome Sequencing Center for Infectious Disease"/>
            <person name="Wu L."/>
            <person name="Ma J."/>
        </authorList>
    </citation>
    <scope>NUCLEOTIDE SEQUENCE [LARGE SCALE GENOMIC DNA]</scope>
    <source>
        <strain evidence="3">CCUG 60523</strain>
    </source>
</reference>
<dbReference type="InterPro" id="IPR029055">
    <property type="entry name" value="Ntn_hydrolases_N"/>
</dbReference>
<dbReference type="PANTHER" id="PTHR43881">
    <property type="entry name" value="GAMMA-GLUTAMYLTRANSPEPTIDASE (AFU_ORTHOLOGUE AFUA_4G13580)"/>
    <property type="match status" value="1"/>
</dbReference>
<dbReference type="PANTHER" id="PTHR43881:SF1">
    <property type="entry name" value="GAMMA-GLUTAMYLTRANSPEPTIDASE (AFU_ORTHOLOGUE AFUA_4G13580)"/>
    <property type="match status" value="1"/>
</dbReference>
<evidence type="ECO:0000313" key="3">
    <source>
        <dbReference type="Proteomes" id="UP001595805"/>
    </source>
</evidence>
<dbReference type="SUPFAM" id="SSF56235">
    <property type="entry name" value="N-terminal nucleophile aminohydrolases (Ntn hydrolases)"/>
    <property type="match status" value="1"/>
</dbReference>
<accession>A0ABV8AWA1</accession>
<dbReference type="InterPro" id="IPR043137">
    <property type="entry name" value="GGT_ssub_C"/>
</dbReference>
<evidence type="ECO:0000313" key="2">
    <source>
        <dbReference type="EMBL" id="MFC3881084.1"/>
    </source>
</evidence>
<dbReference type="Gene3D" id="3.60.20.40">
    <property type="match status" value="1"/>
</dbReference>
<comment type="caution">
    <text evidence="2">The sequence shown here is derived from an EMBL/GenBank/DDBJ whole genome shotgun (WGS) entry which is preliminary data.</text>
</comment>
<dbReference type="Proteomes" id="UP001595805">
    <property type="component" value="Unassembled WGS sequence"/>
</dbReference>
<dbReference type="RefSeq" id="WP_377906424.1">
    <property type="nucleotide sequence ID" value="NZ_JBHRZS010000007.1"/>
</dbReference>
<dbReference type="Pfam" id="PF01019">
    <property type="entry name" value="G_glu_transpept"/>
    <property type="match status" value="1"/>
</dbReference>
<evidence type="ECO:0000256" key="1">
    <source>
        <dbReference type="SAM" id="SignalP"/>
    </source>
</evidence>
<proteinExistence type="predicted"/>
<dbReference type="InterPro" id="IPR043138">
    <property type="entry name" value="GGT_lsub"/>
</dbReference>